<keyword evidence="2" id="KW-0732">Signal</keyword>
<evidence type="ECO:0000256" key="1">
    <source>
        <dbReference type="SAM" id="MobiDB-lite"/>
    </source>
</evidence>
<feature type="chain" id="PRO_5015135876" description="Outer membrane protein beta-barrel domain-containing protein" evidence="2">
    <location>
        <begin position="25"/>
        <end position="187"/>
    </location>
</feature>
<dbReference type="Proteomes" id="UP000240243">
    <property type="component" value="Unassembled WGS sequence"/>
</dbReference>
<dbReference type="OrthoDB" id="7359057at2"/>
<accession>A0A2P7RCH2</accession>
<evidence type="ECO:0000313" key="4">
    <source>
        <dbReference type="Proteomes" id="UP000240243"/>
    </source>
</evidence>
<sequence length="187" mass="19838">MNIFKKVPLAILIGSTLLPAYAMAQSQMGGPGTVGPSAGDREFSLSGTGSSNKDFDNSSFGVSVDYGWYLSDRMLAGIRQSISYADVAGEDLSGDFWNGSTRGFVDYHFGRGAARPFVGATLGGIYGDGVKDTGTAGLEVGLKYYMLPSTFVQARAEYQFLFDSGDSASDNFDNGAWAYVLGMGINF</sequence>
<dbReference type="InterPro" id="IPR011250">
    <property type="entry name" value="OMP/PagP_B-barrel"/>
</dbReference>
<proteinExistence type="predicted"/>
<dbReference type="EMBL" id="PXYG01000001">
    <property type="protein sequence ID" value="PSJ47938.1"/>
    <property type="molecule type" value="Genomic_DNA"/>
</dbReference>
<dbReference type="AlphaFoldDB" id="A0A2P7RCH2"/>
<name>A0A2P7RCH2_9GAMM</name>
<organism evidence="3 4">
    <name type="scientific">Zobellella endophytica</name>
    <dbReference type="NCBI Taxonomy" id="2116700"/>
    <lineage>
        <taxon>Bacteria</taxon>
        <taxon>Pseudomonadati</taxon>
        <taxon>Pseudomonadota</taxon>
        <taxon>Gammaproteobacteria</taxon>
        <taxon>Aeromonadales</taxon>
        <taxon>Aeromonadaceae</taxon>
        <taxon>Zobellella</taxon>
    </lineage>
</organism>
<protein>
    <recommendedName>
        <fullName evidence="5">Outer membrane protein beta-barrel domain-containing protein</fullName>
    </recommendedName>
</protein>
<feature type="region of interest" description="Disordered" evidence="1">
    <location>
        <begin position="29"/>
        <end position="50"/>
    </location>
</feature>
<feature type="signal peptide" evidence="2">
    <location>
        <begin position="1"/>
        <end position="24"/>
    </location>
</feature>
<evidence type="ECO:0008006" key="5">
    <source>
        <dbReference type="Google" id="ProtNLM"/>
    </source>
</evidence>
<comment type="caution">
    <text evidence="3">The sequence shown here is derived from an EMBL/GenBank/DDBJ whole genome shotgun (WGS) entry which is preliminary data.</text>
</comment>
<evidence type="ECO:0000256" key="2">
    <source>
        <dbReference type="SAM" id="SignalP"/>
    </source>
</evidence>
<evidence type="ECO:0000313" key="3">
    <source>
        <dbReference type="EMBL" id="PSJ47938.1"/>
    </source>
</evidence>
<dbReference type="SUPFAM" id="SSF56925">
    <property type="entry name" value="OMPA-like"/>
    <property type="match status" value="1"/>
</dbReference>
<keyword evidence="4" id="KW-1185">Reference proteome</keyword>
<reference evidence="3 4" key="1">
    <citation type="submission" date="2018-03" db="EMBL/GenBank/DDBJ databases">
        <title>The draft genome of Zobellella sp. 59N8.</title>
        <authorList>
            <person name="Liu L."/>
            <person name="Li L."/>
            <person name="Zhang X."/>
            <person name="Liang L."/>
            <person name="Wang T."/>
        </authorList>
    </citation>
    <scope>NUCLEOTIDE SEQUENCE [LARGE SCALE GENOMIC DNA]</scope>
    <source>
        <strain evidence="3 4">59N8</strain>
    </source>
</reference>
<dbReference type="RefSeq" id="WP_106728349.1">
    <property type="nucleotide sequence ID" value="NZ_PXYG01000001.1"/>
</dbReference>
<dbReference type="Gene3D" id="2.40.160.20">
    <property type="match status" value="1"/>
</dbReference>
<gene>
    <name evidence="3" type="ORF">C7H85_03800</name>
</gene>